<proteinExistence type="predicted"/>
<dbReference type="EMBL" id="PIWU01000002">
    <property type="protein sequence ID" value="PKE57289.1"/>
    <property type="molecule type" value="Genomic_DNA"/>
</dbReference>
<evidence type="ECO:0000313" key="1">
    <source>
        <dbReference type="EMBL" id="PKE57289.1"/>
    </source>
</evidence>
<keyword evidence="2" id="KW-1185">Reference proteome</keyword>
<gene>
    <name evidence="1" type="ORF">CW682_01370</name>
</gene>
<sequence>MNYIDAEIIKGTKKYKISDNELTGTSLEVLSFIIGGISKNSYRTEIEGRGVVNYGYDYMTRKITLIVQAKADYGHDVAHLRDCINELFDGQYYIREMRNNYNTVHYETIGSKAGDMTLISSEYVDGKQYYVESLSEITIDDQKHINEFSIELTTVDLPYAQTRYTTMQLNAQAYDENTDLHGTADNIDFDNTRYTFTTNEFKVFNAGNVTVQPESMYLKITVKGVSASSGFSIKNLTTGKTFKVNKAVSGTLILDGLNIKLNNISILRDTNLTFIDIAPGLNNFSITGGKLSSIEFDFKYYYK</sequence>
<protein>
    <submittedName>
        <fullName evidence="1">Uncharacterized protein</fullName>
    </submittedName>
</protein>
<accession>A0ACC9MUA0</accession>
<organism evidence="1 2">
    <name type="scientific">Macrococcoides caseolyticum</name>
    <dbReference type="NCBI Taxonomy" id="69966"/>
    <lineage>
        <taxon>Bacteria</taxon>
        <taxon>Bacillati</taxon>
        <taxon>Bacillota</taxon>
        <taxon>Bacilli</taxon>
        <taxon>Bacillales</taxon>
        <taxon>Staphylococcaceae</taxon>
        <taxon>Macrococcoides</taxon>
    </lineage>
</organism>
<reference evidence="1" key="1">
    <citation type="submission" date="2017-12" db="EMBL/GenBank/DDBJ databases">
        <title>Genomics of Macrococcus caseolyticus.</title>
        <authorList>
            <person name="MacFadyen A.C."/>
            <person name="Paterson G.K."/>
        </authorList>
    </citation>
    <scope>NUCLEOTIDE SEQUENCE</scope>
    <source>
        <strain evidence="1">5459_5_49</strain>
    </source>
</reference>
<evidence type="ECO:0000313" key="2">
    <source>
        <dbReference type="Proteomes" id="UP000233606"/>
    </source>
</evidence>
<comment type="caution">
    <text evidence="1">The sequence shown here is derived from an EMBL/GenBank/DDBJ whole genome shotgun (WGS) entry which is preliminary data.</text>
</comment>
<name>A0ACC9MUA0_9STAP</name>
<dbReference type="Proteomes" id="UP000233606">
    <property type="component" value="Unassembled WGS sequence"/>
</dbReference>